<keyword evidence="1" id="KW-0175">Coiled coil</keyword>
<proteinExistence type="predicted"/>
<accession>A0A8J6T822</accession>
<dbReference type="EMBL" id="JACNLL010000065">
    <property type="protein sequence ID" value="MBC8199842.1"/>
    <property type="molecule type" value="Genomic_DNA"/>
</dbReference>
<evidence type="ECO:0000313" key="3">
    <source>
        <dbReference type="Proteomes" id="UP000603545"/>
    </source>
</evidence>
<organism evidence="2 3">
    <name type="scientific">Candidatus Desulfaltia bathyphila</name>
    <dbReference type="NCBI Taxonomy" id="2841697"/>
    <lineage>
        <taxon>Bacteria</taxon>
        <taxon>Pseudomonadati</taxon>
        <taxon>Thermodesulfobacteriota</taxon>
        <taxon>Desulfobacteria</taxon>
        <taxon>Desulfobacterales</taxon>
        <taxon>Desulfobacterales incertae sedis</taxon>
        <taxon>Candidatus Desulfaltia</taxon>
    </lineage>
</organism>
<comment type="caution">
    <text evidence="2">The sequence shown here is derived from an EMBL/GenBank/DDBJ whole genome shotgun (WGS) entry which is preliminary data.</text>
</comment>
<feature type="coiled-coil region" evidence="1">
    <location>
        <begin position="24"/>
        <end position="58"/>
    </location>
</feature>
<evidence type="ECO:0000313" key="2">
    <source>
        <dbReference type="EMBL" id="MBC8199842.1"/>
    </source>
</evidence>
<dbReference type="AlphaFoldDB" id="A0A8J6T822"/>
<dbReference type="Proteomes" id="UP000603545">
    <property type="component" value="Unassembled WGS sequence"/>
</dbReference>
<protein>
    <recommendedName>
        <fullName evidence="4">DUF904 domain-containing protein</fullName>
    </recommendedName>
</protein>
<sequence length="79" mass="9263">MDNDLILQQFEEIEEKVVRLVDFCRSHEAADAELRKTIERLEQELQSKVEAEESYSEERDLVRSKVDGLLVKLNNIIES</sequence>
<reference evidence="2 3" key="1">
    <citation type="submission" date="2020-08" db="EMBL/GenBank/DDBJ databases">
        <title>Bridging the membrane lipid divide: bacteria of the FCB group superphylum have the potential to synthesize archaeal ether lipids.</title>
        <authorList>
            <person name="Villanueva L."/>
            <person name="Von Meijenfeldt F.A.B."/>
            <person name="Westbye A.B."/>
            <person name="Yadav S."/>
            <person name="Hopmans E.C."/>
            <person name="Dutilh B.E."/>
            <person name="Sinninghe Damste J.S."/>
        </authorList>
    </citation>
    <scope>NUCLEOTIDE SEQUENCE [LARGE SCALE GENOMIC DNA]</scope>
    <source>
        <strain evidence="2">NIOZ-UU82</strain>
    </source>
</reference>
<evidence type="ECO:0008006" key="4">
    <source>
        <dbReference type="Google" id="ProtNLM"/>
    </source>
</evidence>
<evidence type="ECO:0000256" key="1">
    <source>
        <dbReference type="SAM" id="Coils"/>
    </source>
</evidence>
<gene>
    <name evidence="2" type="ORF">H8E80_07340</name>
</gene>
<name>A0A8J6T822_9BACT</name>